<dbReference type="NCBIfam" id="TIGR01845">
    <property type="entry name" value="outer_NodT"/>
    <property type="match status" value="1"/>
</dbReference>
<dbReference type="PANTHER" id="PTHR30203">
    <property type="entry name" value="OUTER MEMBRANE CATION EFFLUX PROTEIN"/>
    <property type="match status" value="1"/>
</dbReference>
<dbReference type="Proteomes" id="UP000007953">
    <property type="component" value="Chromosome"/>
</dbReference>
<dbReference type="KEGG" id="rsn:RSPO_c01621"/>
<dbReference type="PANTHER" id="PTHR30203:SF29">
    <property type="entry name" value="PROTEIN CYAE"/>
    <property type="match status" value="1"/>
</dbReference>
<evidence type="ECO:0000256" key="2">
    <source>
        <dbReference type="RuleBase" id="RU362097"/>
    </source>
</evidence>
<evidence type="ECO:0000313" key="4">
    <source>
        <dbReference type="Proteomes" id="UP000007953"/>
    </source>
</evidence>
<dbReference type="eggNOG" id="COG1538">
    <property type="taxonomic scope" value="Bacteria"/>
</dbReference>
<evidence type="ECO:0000313" key="3">
    <source>
        <dbReference type="EMBL" id="AEG68921.1"/>
    </source>
</evidence>
<keyword evidence="2 3" id="KW-0449">Lipoprotein</keyword>
<keyword evidence="2" id="KW-1134">Transmembrane beta strand</keyword>
<keyword evidence="2" id="KW-0564">Palmitate</keyword>
<dbReference type="HOGENOM" id="CLU_012817_13_0_4"/>
<dbReference type="GO" id="GO:0015562">
    <property type="term" value="F:efflux transmembrane transporter activity"/>
    <property type="evidence" value="ECO:0007669"/>
    <property type="project" value="InterPro"/>
</dbReference>
<dbReference type="InterPro" id="IPR003423">
    <property type="entry name" value="OMP_efflux"/>
</dbReference>
<dbReference type="PROSITE" id="PS51257">
    <property type="entry name" value="PROKAR_LIPOPROTEIN"/>
    <property type="match status" value="1"/>
</dbReference>
<dbReference type="InterPro" id="IPR010131">
    <property type="entry name" value="MdtP/NodT-like"/>
</dbReference>
<evidence type="ECO:0000256" key="1">
    <source>
        <dbReference type="ARBA" id="ARBA00007613"/>
    </source>
</evidence>
<dbReference type="SUPFAM" id="SSF56954">
    <property type="entry name" value="Outer membrane efflux proteins (OEP)"/>
    <property type="match status" value="1"/>
</dbReference>
<comment type="similarity">
    <text evidence="1 2">Belongs to the outer membrane factor (OMF) (TC 1.B.17) family.</text>
</comment>
<keyword evidence="2" id="KW-0472">Membrane</keyword>
<keyword evidence="2" id="KW-0812">Transmembrane</keyword>
<dbReference type="Gene3D" id="1.20.1600.10">
    <property type="entry name" value="Outer membrane efflux proteins (OEP)"/>
    <property type="match status" value="1"/>
</dbReference>
<dbReference type="GO" id="GO:0005886">
    <property type="term" value="C:plasma membrane"/>
    <property type="evidence" value="ECO:0007669"/>
    <property type="project" value="UniProtKB-SubCell"/>
</dbReference>
<dbReference type="EMBL" id="CP002819">
    <property type="protein sequence ID" value="AEG68921.1"/>
    <property type="molecule type" value="Genomic_DNA"/>
</dbReference>
<reference evidence="3 4" key="1">
    <citation type="journal article" date="2011" name="J. Bacteriol.">
        <title>Complete genome sequence of the plant pathogen Ralstonia solanacearum strain Po82.</title>
        <authorList>
            <person name="Xu J."/>
            <person name="Zheng H.J."/>
            <person name="Liu L."/>
            <person name="Pan Z.C."/>
            <person name="Prior P."/>
            <person name="Tang B."/>
            <person name="Xu J.S."/>
            <person name="Zhang H."/>
            <person name="Tian Q."/>
            <person name="Zhang L.Q."/>
            <person name="Feng J."/>
        </authorList>
    </citation>
    <scope>NUCLEOTIDE SEQUENCE [LARGE SCALE GENOMIC DNA]</scope>
    <source>
        <strain evidence="3 4">Po82</strain>
    </source>
</reference>
<sequence>MKMHEDNRDSPSPAAFRGTLIAASIATALAICGCTLQPGYVAPDMSVPGSWSTVSAEKTPLGQVAMDDWWRALEDPAVDRLVEAALADSPTLSQAVARIDEARATVGVNAAAAAPNVTASASATRAKGQNTVGPTTTLISNAAAVGPSLSWEVDLFGRVRNSVDAAKNRLDARTADAAAARLALAADVADGVLSLRACDRSRAVLADDIASREKTLALTRLRAASGFAPPSDVARAISGIATVRTNLASQQEQCARQIHALVALSGKDASTVRQQVLGAGTTPDFMPKPPASAPELPATVLAHHPSVISSDREAAAAWADIGVARADRLPRLDLAAILTGQWIRAAGSTLNFTTWSVGPSLTGTLFDGGAGAANVSAAQARYRQTVANLQATLRTTVEDVENALAAQTSAQDRTASAREATDAAHTTLVASEGQWSAGATSLFELEDSRRQYASAQDAEISARRDRAQAWVALVKATGGAVTLTTEPTPHE</sequence>
<accession>F6G1B7</accession>
<comment type="subcellular location">
    <subcellularLocation>
        <location evidence="2">Cell membrane</location>
        <topology evidence="2">Lipid-anchor</topology>
    </subcellularLocation>
</comment>
<dbReference type="Pfam" id="PF02321">
    <property type="entry name" value="OEP"/>
    <property type="match status" value="2"/>
</dbReference>
<dbReference type="AlphaFoldDB" id="F6G1B7"/>
<dbReference type="PATRIC" id="fig|1031711.3.peg.1577"/>
<proteinExistence type="inferred from homology"/>
<organism evidence="3 4">
    <name type="scientific">Ralstonia solanacearum (strain Po82)</name>
    <dbReference type="NCBI Taxonomy" id="1031711"/>
    <lineage>
        <taxon>Bacteria</taxon>
        <taxon>Pseudomonadati</taxon>
        <taxon>Pseudomonadota</taxon>
        <taxon>Betaproteobacteria</taxon>
        <taxon>Burkholderiales</taxon>
        <taxon>Burkholderiaceae</taxon>
        <taxon>Ralstonia</taxon>
        <taxon>Ralstonia solanacearum species complex</taxon>
    </lineage>
</organism>
<protein>
    <submittedName>
        <fullName evidence="3">Outer membrane chanel lipoprotein</fullName>
    </submittedName>
</protein>
<gene>
    <name evidence="3" type="primary">oprM</name>
    <name evidence="3" type="ordered locus">RSPO_c01621</name>
</gene>
<dbReference type="Gene3D" id="2.20.200.10">
    <property type="entry name" value="Outer membrane efflux proteins (OEP)"/>
    <property type="match status" value="1"/>
</dbReference>
<name>F6G1B7_RALS8</name>